<dbReference type="Pfam" id="PF12621">
    <property type="entry name" value="PHM7_ext"/>
    <property type="match status" value="1"/>
</dbReference>
<feature type="transmembrane region" description="Helical" evidence="8">
    <location>
        <begin position="501"/>
        <end position="521"/>
    </location>
</feature>
<evidence type="ECO:0000259" key="12">
    <source>
        <dbReference type="Pfam" id="PF14703"/>
    </source>
</evidence>
<dbReference type="PANTHER" id="PTHR13018">
    <property type="entry name" value="PROBABLE MEMBRANE PROTEIN DUF221-RELATED"/>
    <property type="match status" value="1"/>
</dbReference>
<evidence type="ECO:0000259" key="10">
    <source>
        <dbReference type="Pfam" id="PF12621"/>
    </source>
</evidence>
<feature type="compositionally biased region" description="Polar residues" evidence="7">
    <location>
        <begin position="768"/>
        <end position="780"/>
    </location>
</feature>
<proteinExistence type="inferred from homology"/>
<feature type="transmembrane region" description="Helical" evidence="8">
    <location>
        <begin position="627"/>
        <end position="648"/>
    </location>
</feature>
<evidence type="ECO:0000256" key="1">
    <source>
        <dbReference type="ARBA" id="ARBA00004141"/>
    </source>
</evidence>
<feature type="transmembrane region" description="Helical" evidence="8">
    <location>
        <begin position="404"/>
        <end position="427"/>
    </location>
</feature>
<organism evidence="13 14">
    <name type="scientific">Acrodontium crateriforme</name>
    <dbReference type="NCBI Taxonomy" id="150365"/>
    <lineage>
        <taxon>Eukaryota</taxon>
        <taxon>Fungi</taxon>
        <taxon>Dikarya</taxon>
        <taxon>Ascomycota</taxon>
        <taxon>Pezizomycotina</taxon>
        <taxon>Dothideomycetes</taxon>
        <taxon>Dothideomycetidae</taxon>
        <taxon>Mycosphaerellales</taxon>
        <taxon>Teratosphaeriaceae</taxon>
        <taxon>Acrodontium</taxon>
    </lineage>
</organism>
<evidence type="ECO:0000259" key="9">
    <source>
        <dbReference type="Pfam" id="PF02714"/>
    </source>
</evidence>
<dbReference type="Pfam" id="PF14703">
    <property type="entry name" value="PHM7_cyt"/>
    <property type="match status" value="1"/>
</dbReference>
<keyword evidence="6 8" id="KW-0472">Membrane</keyword>
<gene>
    <name evidence="13" type="ORF">R9X50_00752300</name>
</gene>
<keyword evidence="4 8" id="KW-0812">Transmembrane</keyword>
<evidence type="ECO:0000256" key="6">
    <source>
        <dbReference type="ARBA" id="ARBA00023136"/>
    </source>
</evidence>
<comment type="subcellular location">
    <subcellularLocation>
        <location evidence="1">Membrane</location>
        <topology evidence="1">Multi-pass membrane protein</topology>
    </subcellularLocation>
</comment>
<accession>A0AAQ3MBB2</accession>
<reference evidence="13 14" key="1">
    <citation type="submission" date="2023-11" db="EMBL/GenBank/DDBJ databases">
        <title>An acidophilic fungus is an integral part of prey digestion in a carnivorous sundew plant.</title>
        <authorList>
            <person name="Tsai I.J."/>
        </authorList>
    </citation>
    <scope>NUCLEOTIDE SEQUENCE [LARGE SCALE GENOMIC DNA]</scope>
    <source>
        <strain evidence="13">169a</strain>
    </source>
</reference>
<feature type="domain" description="10TM putative phosphate transporter extracellular tail" evidence="10">
    <location>
        <begin position="787"/>
        <end position="878"/>
    </location>
</feature>
<protein>
    <recommendedName>
        <fullName evidence="15">DUF221-domain-containing protein</fullName>
    </recommendedName>
</protein>
<keyword evidence="5 8" id="KW-1133">Transmembrane helix</keyword>
<dbReference type="InterPro" id="IPR032880">
    <property type="entry name" value="CSC1/OSCA1-like_N"/>
</dbReference>
<feature type="transmembrane region" description="Helical" evidence="8">
    <location>
        <begin position="30"/>
        <end position="51"/>
    </location>
</feature>
<name>A0AAQ3MBB2_9PEZI</name>
<dbReference type="AlphaFoldDB" id="A0AAQ3MBB2"/>
<dbReference type="Pfam" id="PF13967">
    <property type="entry name" value="RSN1_TM"/>
    <property type="match status" value="1"/>
</dbReference>
<sequence length="886" mass="98458">MAANMMDAAKMLLKREGSSSGSSSNSASNLYATVLPVAIGAGVWFTLFIVFRRIFKRNYQARSVISSLRPEERSPQLSDSMFGWIKEFLNMRDDYILQHHTLDGYLFLRFLKLSVVICFVGCVITWPVLFPVTATGGAGGSQLDLLAMGNVNNFWRYWAHAGCAVIFFGFVMYMITRETVYYINLKQAYLLAPGYASRISTRTVLFASVPQEYMNETKLRDMFGAAVRRVWLVTDTEELEELVDRRDKAAMKLEGAETKLIRTANANRLKAQKKGAKTNGDAAHEEAAVGESSNYAQWLDAKKRPTHKLKLFGLCGAKVDTIDWSRNELQQLIPEVNKTQAEHKAQKAKMLTSAFIEFDTVNAAQAAYQMVAHHQALHMAPRYAGPNPNEIIWKNLRINWKSRIIRGTIATTICVALVVLWIFPIIAVGSISNIQQLTHTKYFTWLSFLEDIPKPIEGVVSGLLPSILLAIVMMLPPIILRMAAKFGGALTRSQIELTVQNYFFAFQIVEVFFFATLGSALPQVAAKIAQSPTSAPSALAQNIPKAYTLYLSYFIVQGLAVVSGLLVGLVGLLLFKLLGKFLDGTPRKMYKRWISLSGLGWGTLFPVQTGLLCIAIIYSILAPLVTGFAVLGLSLFYLAYKYNLLFVYNIDIDTKGRVYPRALQQLFVGLYVAEVTLIGLFAVSIGGAAEHHPKGAIGPLILMIIMLVFTALYQSGMNSALSPLVEYLPTSIEAEERRLQGAEKTQPIEGSANGGPSNDIHEKDGQVDESSPITPSTQDKGNMLTRFLKPHVYCDYAAMRKIVPQSIAVRYTPEDEEHAYFNPAIASQTPLLWIPRDSMGLSRDEVRDTSKVIPITDDGAYLDEKNKIVWDADGAQPPIYQEAPYY</sequence>
<feature type="domain" description="CSC1/OSCA1-like N-terminal transmembrane" evidence="11">
    <location>
        <begin position="30"/>
        <end position="178"/>
    </location>
</feature>
<feature type="transmembrane region" description="Helical" evidence="8">
    <location>
        <begin position="110"/>
        <end position="134"/>
    </location>
</feature>
<evidence type="ECO:0000256" key="5">
    <source>
        <dbReference type="ARBA" id="ARBA00022989"/>
    </source>
</evidence>
<feature type="transmembrane region" description="Helical" evidence="8">
    <location>
        <begin position="459"/>
        <end position="480"/>
    </location>
</feature>
<dbReference type="GO" id="GO:0005886">
    <property type="term" value="C:plasma membrane"/>
    <property type="evidence" value="ECO:0007669"/>
    <property type="project" value="TreeGrafter"/>
</dbReference>
<evidence type="ECO:0000256" key="3">
    <source>
        <dbReference type="ARBA" id="ARBA00022448"/>
    </source>
</evidence>
<dbReference type="GO" id="GO:0005227">
    <property type="term" value="F:calcium-activated cation channel activity"/>
    <property type="evidence" value="ECO:0007669"/>
    <property type="project" value="InterPro"/>
</dbReference>
<evidence type="ECO:0000256" key="2">
    <source>
        <dbReference type="ARBA" id="ARBA00007779"/>
    </source>
</evidence>
<feature type="domain" description="CSC1/OSCA1-like 7TM region" evidence="9">
    <location>
        <begin position="408"/>
        <end position="681"/>
    </location>
</feature>
<evidence type="ECO:0008006" key="15">
    <source>
        <dbReference type="Google" id="ProtNLM"/>
    </source>
</evidence>
<feature type="transmembrane region" description="Helical" evidence="8">
    <location>
        <begin position="554"/>
        <end position="578"/>
    </location>
</feature>
<evidence type="ECO:0000313" key="14">
    <source>
        <dbReference type="Proteomes" id="UP001303373"/>
    </source>
</evidence>
<dbReference type="Proteomes" id="UP001303373">
    <property type="component" value="Chromosome 13"/>
</dbReference>
<dbReference type="Pfam" id="PF02714">
    <property type="entry name" value="RSN1_7TM"/>
    <property type="match status" value="1"/>
</dbReference>
<feature type="transmembrane region" description="Helical" evidence="8">
    <location>
        <begin position="154"/>
        <end position="176"/>
    </location>
</feature>
<dbReference type="InterPro" id="IPR003864">
    <property type="entry name" value="CSC1/OSCA1-like_7TM"/>
</dbReference>
<evidence type="ECO:0000256" key="7">
    <source>
        <dbReference type="SAM" id="MobiDB-lite"/>
    </source>
</evidence>
<dbReference type="InterPro" id="IPR022257">
    <property type="entry name" value="PHM7_ext"/>
</dbReference>
<dbReference type="InterPro" id="IPR027815">
    <property type="entry name" value="CSC1/OSCA1-like_cyt"/>
</dbReference>
<evidence type="ECO:0000259" key="11">
    <source>
        <dbReference type="Pfam" id="PF13967"/>
    </source>
</evidence>
<feature type="transmembrane region" description="Helical" evidence="8">
    <location>
        <begin position="599"/>
        <end position="621"/>
    </location>
</feature>
<feature type="transmembrane region" description="Helical" evidence="8">
    <location>
        <begin position="695"/>
        <end position="713"/>
    </location>
</feature>
<evidence type="ECO:0000313" key="13">
    <source>
        <dbReference type="EMBL" id="WPH04630.1"/>
    </source>
</evidence>
<feature type="transmembrane region" description="Helical" evidence="8">
    <location>
        <begin position="668"/>
        <end position="689"/>
    </location>
</feature>
<dbReference type="EMBL" id="CP138592">
    <property type="protein sequence ID" value="WPH04630.1"/>
    <property type="molecule type" value="Genomic_DNA"/>
</dbReference>
<feature type="region of interest" description="Disordered" evidence="7">
    <location>
        <begin position="738"/>
        <end position="781"/>
    </location>
</feature>
<keyword evidence="14" id="KW-1185">Reference proteome</keyword>
<feature type="domain" description="CSC1/OSCA1-like cytosolic" evidence="12">
    <location>
        <begin position="202"/>
        <end position="395"/>
    </location>
</feature>
<comment type="similarity">
    <text evidence="2">Belongs to the CSC1 (TC 1.A.17) family.</text>
</comment>
<evidence type="ECO:0000256" key="8">
    <source>
        <dbReference type="SAM" id="Phobius"/>
    </source>
</evidence>
<keyword evidence="3" id="KW-0813">Transport</keyword>
<dbReference type="PANTHER" id="PTHR13018:SF26">
    <property type="entry name" value="DOMAIN PROTEIN, PUTATIVE (AFU_ORTHOLOGUE AFUA_5G10920)-RELATED"/>
    <property type="match status" value="1"/>
</dbReference>
<dbReference type="InterPro" id="IPR045122">
    <property type="entry name" value="Csc1-like"/>
</dbReference>
<evidence type="ECO:0000256" key="4">
    <source>
        <dbReference type="ARBA" id="ARBA00022692"/>
    </source>
</evidence>